<feature type="chain" id="PRO_5024374813" evidence="2">
    <location>
        <begin position="22"/>
        <end position="166"/>
    </location>
</feature>
<accession>A0A5S3PS97</accession>
<evidence type="ECO:0000256" key="2">
    <source>
        <dbReference type="SAM" id="SignalP"/>
    </source>
</evidence>
<protein>
    <submittedName>
        <fullName evidence="4">T9SS type A sorting domain-containing protein</fullName>
    </submittedName>
</protein>
<evidence type="ECO:0000259" key="3">
    <source>
        <dbReference type="Pfam" id="PF18962"/>
    </source>
</evidence>
<dbReference type="NCBIfam" id="TIGR04183">
    <property type="entry name" value="Por_Secre_tail"/>
    <property type="match status" value="1"/>
</dbReference>
<evidence type="ECO:0000313" key="5">
    <source>
        <dbReference type="Proteomes" id="UP000310314"/>
    </source>
</evidence>
<dbReference type="Pfam" id="PF18962">
    <property type="entry name" value="Por_Secre_tail"/>
    <property type="match status" value="1"/>
</dbReference>
<keyword evidence="5" id="KW-1185">Reference proteome</keyword>
<evidence type="ECO:0000313" key="4">
    <source>
        <dbReference type="EMBL" id="TMM57886.1"/>
    </source>
</evidence>
<dbReference type="OrthoDB" id="1408995at2"/>
<evidence type="ECO:0000256" key="1">
    <source>
        <dbReference type="ARBA" id="ARBA00022729"/>
    </source>
</evidence>
<keyword evidence="1 2" id="KW-0732">Signal</keyword>
<dbReference type="EMBL" id="VATY01000001">
    <property type="protein sequence ID" value="TMM57886.1"/>
    <property type="molecule type" value="Genomic_DNA"/>
</dbReference>
<dbReference type="AlphaFoldDB" id="A0A5S3PS97"/>
<feature type="domain" description="Secretion system C-terminal sorting" evidence="3">
    <location>
        <begin position="92"/>
        <end position="159"/>
    </location>
</feature>
<comment type="caution">
    <text evidence="4">The sequence shown here is derived from an EMBL/GenBank/DDBJ whole genome shotgun (WGS) entry which is preliminary data.</text>
</comment>
<reference evidence="4 5" key="1">
    <citation type="submission" date="2019-05" db="EMBL/GenBank/DDBJ databases">
        <authorList>
            <person name="Zhang J.-Y."/>
            <person name="Feg X."/>
            <person name="Du Z.-J."/>
        </authorList>
    </citation>
    <scope>NUCLEOTIDE SEQUENCE [LARGE SCALE GENOMIC DNA]</scope>
    <source>
        <strain evidence="4 5">RZ26</strain>
    </source>
</reference>
<name>A0A5S3PS97_9FLAO</name>
<dbReference type="InterPro" id="IPR026444">
    <property type="entry name" value="Secre_tail"/>
</dbReference>
<gene>
    <name evidence="4" type="ORF">FEE95_00185</name>
</gene>
<proteinExistence type="predicted"/>
<organism evidence="4 5">
    <name type="scientific">Maribacter algarum</name>
    <name type="common">ex Zhang et al. 2020</name>
    <dbReference type="NCBI Taxonomy" id="2578118"/>
    <lineage>
        <taxon>Bacteria</taxon>
        <taxon>Pseudomonadati</taxon>
        <taxon>Bacteroidota</taxon>
        <taxon>Flavobacteriia</taxon>
        <taxon>Flavobacteriales</taxon>
        <taxon>Flavobacteriaceae</taxon>
        <taxon>Maribacter</taxon>
    </lineage>
</organism>
<feature type="signal peptide" evidence="2">
    <location>
        <begin position="1"/>
        <end position="21"/>
    </location>
</feature>
<dbReference type="Proteomes" id="UP000310314">
    <property type="component" value="Unassembled WGS sequence"/>
</dbReference>
<dbReference type="RefSeq" id="WP_138655818.1">
    <property type="nucleotide sequence ID" value="NZ_VATY01000001.1"/>
</dbReference>
<sequence>MTKINLLSLGFFLCVIANCRAQELLRSTLSTSGFSKQLSEKDGAFLVQQSIGQSSVIGTSQVNGVEVRQGFIQSGLKVSKLIVTESDLDAVIYPNPIHSELNVKFNEDIDDNIFISIYDMMGRLVFIDEQKPQQEITLDLNALSSSTYAMRIVTGSKQFKVNIIKR</sequence>